<dbReference type="PROSITE" id="PS51257">
    <property type="entry name" value="PROKAR_LIPOPROTEIN"/>
    <property type="match status" value="1"/>
</dbReference>
<dbReference type="Proteomes" id="UP001151760">
    <property type="component" value="Unassembled WGS sequence"/>
</dbReference>
<reference evidence="1" key="2">
    <citation type="submission" date="2022-01" db="EMBL/GenBank/DDBJ databases">
        <authorList>
            <person name="Yamashiro T."/>
            <person name="Shiraishi A."/>
            <person name="Satake H."/>
            <person name="Nakayama K."/>
        </authorList>
    </citation>
    <scope>NUCLEOTIDE SEQUENCE</scope>
</reference>
<accession>A0ABQ4Z0P8</accession>
<reference evidence="1" key="1">
    <citation type="journal article" date="2022" name="Int. J. Mol. Sci.">
        <title>Draft Genome of Tanacetum Coccineum: Genomic Comparison of Closely Related Tanacetum-Family Plants.</title>
        <authorList>
            <person name="Yamashiro T."/>
            <person name="Shiraishi A."/>
            <person name="Nakayama K."/>
            <person name="Satake H."/>
        </authorList>
    </citation>
    <scope>NUCLEOTIDE SEQUENCE</scope>
</reference>
<comment type="caution">
    <text evidence="1">The sequence shown here is derived from an EMBL/GenBank/DDBJ whole genome shotgun (WGS) entry which is preliminary data.</text>
</comment>
<protein>
    <submittedName>
        <fullName evidence="1">Uncharacterized protein</fullName>
    </submittedName>
</protein>
<keyword evidence="2" id="KW-1185">Reference proteome</keyword>
<dbReference type="EMBL" id="BQNB010010845">
    <property type="protein sequence ID" value="GJS82705.1"/>
    <property type="molecule type" value="Genomic_DNA"/>
</dbReference>
<organism evidence="1 2">
    <name type="scientific">Tanacetum coccineum</name>
    <dbReference type="NCBI Taxonomy" id="301880"/>
    <lineage>
        <taxon>Eukaryota</taxon>
        <taxon>Viridiplantae</taxon>
        <taxon>Streptophyta</taxon>
        <taxon>Embryophyta</taxon>
        <taxon>Tracheophyta</taxon>
        <taxon>Spermatophyta</taxon>
        <taxon>Magnoliopsida</taxon>
        <taxon>eudicotyledons</taxon>
        <taxon>Gunneridae</taxon>
        <taxon>Pentapetalae</taxon>
        <taxon>asterids</taxon>
        <taxon>campanulids</taxon>
        <taxon>Asterales</taxon>
        <taxon>Asteraceae</taxon>
        <taxon>Asteroideae</taxon>
        <taxon>Anthemideae</taxon>
        <taxon>Anthemidinae</taxon>
        <taxon>Tanacetum</taxon>
    </lineage>
</organism>
<name>A0ABQ4Z0P8_9ASTR</name>
<gene>
    <name evidence="1" type="ORF">Tco_0749246</name>
</gene>
<proteinExistence type="predicted"/>
<sequence length="389" mass="39121">MGVSRGWWGWGWGVGCGGGCGGSGGPGGGLVRGGGVGGVVVLGGYAGWGWGRWVLWVGGVDGGWWGRWLGWGVVCLWEVGAWDWVGGRGGVAVVGDGRRRLLEVGVGLGAGGRGCRGGGEGEGWGARVGSVGGVVVGCLSSGRERVIVVRVVGVVSGSWWGGGGGGDVKDWVGVVGGCVVAGWGSQGDDWRGSVGGGVGWVGESVGVLCGGGGELEVCRGCGWIVVLGWSGGWRLGFVVWVRCGGVGERDGESVLRVWMGWMGGGWKWGLLGGGVVWGGVGVWGGLDVGSRNCEGGRIVAVRGGGWGVGGGGRWGKWVAWGVVVGGGGVAGGLRNRARRMGWAVRVGMCVWSGLGAWGGELWVVWMVGLLGGGEGRFGDAVECCQRGGE</sequence>
<evidence type="ECO:0000313" key="2">
    <source>
        <dbReference type="Proteomes" id="UP001151760"/>
    </source>
</evidence>
<evidence type="ECO:0000313" key="1">
    <source>
        <dbReference type="EMBL" id="GJS82705.1"/>
    </source>
</evidence>